<feature type="region of interest" description="Disordered" evidence="1">
    <location>
        <begin position="577"/>
        <end position="596"/>
    </location>
</feature>
<feature type="compositionally biased region" description="Polar residues" evidence="1">
    <location>
        <begin position="702"/>
        <end position="723"/>
    </location>
</feature>
<feature type="compositionally biased region" description="Basic and acidic residues" evidence="1">
    <location>
        <begin position="973"/>
        <end position="987"/>
    </location>
</feature>
<feature type="compositionally biased region" description="Polar residues" evidence="1">
    <location>
        <begin position="999"/>
        <end position="1011"/>
    </location>
</feature>
<feature type="region of interest" description="Disordered" evidence="1">
    <location>
        <begin position="672"/>
        <end position="737"/>
    </location>
</feature>
<feature type="compositionally biased region" description="Low complexity" evidence="1">
    <location>
        <begin position="683"/>
        <end position="693"/>
    </location>
</feature>
<evidence type="ECO:0000313" key="2">
    <source>
        <dbReference type="EMBL" id="PSR99268.1"/>
    </source>
</evidence>
<feature type="compositionally biased region" description="Basic and acidic residues" evidence="1">
    <location>
        <begin position="673"/>
        <end position="682"/>
    </location>
</feature>
<proteinExistence type="predicted"/>
<feature type="region of interest" description="Disordered" evidence="1">
    <location>
        <begin position="425"/>
        <end position="449"/>
    </location>
</feature>
<dbReference type="STRING" id="2025994.A0A2T3AIN0"/>
<feature type="compositionally biased region" description="Low complexity" evidence="1">
    <location>
        <begin position="135"/>
        <end position="146"/>
    </location>
</feature>
<feature type="compositionally biased region" description="Low complexity" evidence="1">
    <location>
        <begin position="855"/>
        <end position="872"/>
    </location>
</feature>
<feature type="compositionally biased region" description="Polar residues" evidence="1">
    <location>
        <begin position="368"/>
        <end position="377"/>
    </location>
</feature>
<protein>
    <submittedName>
        <fullName evidence="2">Uncharacterized protein</fullName>
    </submittedName>
</protein>
<feature type="region of interest" description="Disordered" evidence="1">
    <location>
        <begin position="887"/>
        <end position="906"/>
    </location>
</feature>
<accession>A0A2T3AIN0</accession>
<keyword evidence="3" id="KW-1185">Reference proteome</keyword>
<dbReference type="AlphaFoldDB" id="A0A2T3AIN0"/>
<feature type="compositionally biased region" description="Polar residues" evidence="1">
    <location>
        <begin position="315"/>
        <end position="328"/>
    </location>
</feature>
<feature type="compositionally biased region" description="Basic and acidic residues" evidence="1">
    <location>
        <begin position="27"/>
        <end position="42"/>
    </location>
</feature>
<feature type="compositionally biased region" description="Low complexity" evidence="1">
    <location>
        <begin position="288"/>
        <end position="302"/>
    </location>
</feature>
<name>A0A2T3AIN0_9PEZI</name>
<feature type="compositionally biased region" description="Low complexity" evidence="1">
    <location>
        <begin position="352"/>
        <end position="367"/>
    </location>
</feature>
<feature type="region of interest" description="Disordered" evidence="1">
    <location>
        <begin position="853"/>
        <end position="872"/>
    </location>
</feature>
<dbReference type="OrthoDB" id="5408302at2759"/>
<evidence type="ECO:0000313" key="3">
    <source>
        <dbReference type="Proteomes" id="UP000241462"/>
    </source>
</evidence>
<dbReference type="EMBL" id="KZ678385">
    <property type="protein sequence ID" value="PSR99268.1"/>
    <property type="molecule type" value="Genomic_DNA"/>
</dbReference>
<feature type="region of interest" description="Disordered" evidence="1">
    <location>
        <begin position="524"/>
        <end position="561"/>
    </location>
</feature>
<reference evidence="2 3" key="1">
    <citation type="journal article" date="2018" name="Mycol. Prog.">
        <title>Coniella lustricola, a new species from submerged detritus.</title>
        <authorList>
            <person name="Raudabaugh D.B."/>
            <person name="Iturriaga T."/>
            <person name="Carver A."/>
            <person name="Mondo S."/>
            <person name="Pangilinan J."/>
            <person name="Lipzen A."/>
            <person name="He G."/>
            <person name="Amirebrahimi M."/>
            <person name="Grigoriev I.V."/>
            <person name="Miller A.N."/>
        </authorList>
    </citation>
    <scope>NUCLEOTIDE SEQUENCE [LARGE SCALE GENOMIC DNA]</scope>
    <source>
        <strain evidence="2 3">B22-T-1</strain>
    </source>
</reference>
<feature type="region of interest" description="Disordered" evidence="1">
    <location>
        <begin position="1050"/>
        <end position="1073"/>
    </location>
</feature>
<dbReference type="InParanoid" id="A0A2T3AIN0"/>
<feature type="compositionally biased region" description="Pro residues" evidence="1">
    <location>
        <begin position="1050"/>
        <end position="1066"/>
    </location>
</feature>
<sequence>MLGHLRFHRRGHSNPSSPVPDQLSPFDHGDDLSPDPERERAPNRKTSKQSLNDTASPPVRSPSNGLDSGFMGGLALQNYRRAFGSARLEPSDPAAESPSTDASQSPARSKPVPPPIDTSFSSARSPPVPVNDAKPSLSSVSSPPSVTQQAPAQNHVGATGKRPPGARLTSELPILVRSQTAAETQRGKKGLPFLKNPMSGLLMRRKASQNAPDLRPLPLPQKPTESTYDPRIRGTRVHDFSAPRQRVVPTRKPTVPGAEVWTGWDKYRSGPQSHPSDLPLRTEPSKSSLTALEATPAPALESQISKPSMDEGTESIVTPSQTSVQSDKPTFPKDDPVPVRPPVPSGVADQVSSSASTKSRTISAASSVQKRNVSTRTARSHKISLSEDTTLSALPKHMKSTSSRFSFDIIGAARAEKLLEERHRQRELERKANGEPAPRDSRFDDFDEDGFDYDAAMDDGGYEEAIPGVNADFDDEYYEEDIPMVGEAIIIEEEEEDVDQDDPDNDQENFAGFVFSRSDPHSALVSPATPGMVATPRDSTGRPIGHAITTDRTPDLLSAPSPLSMEAPYTGSKDEEGHLAGLGIRGPEAPPKKTYDPTVFQERRNMLPVDDLPASNSAQEKGMYYDAGLLEELQMEADEIQPSDFDESIFDAVDTDQFGRPIPGAFAQNLALREQELKKRGSESPSRSKPSSPTVGSPAKADTQSVAAASSTAEGSKTLSPVLTTPPEELPMDTTAAAYQKALADAAHKAAATGWKSRWDDEPDSPEQLKEPDVTITSPTTDSHPSTAGLEEEHGFQGVYDDDDGFGGGFDDTYDDDLLDDAFIAEANAEALAYDSEGFYGDEFGFYSAPVTRNGSHGSSAPSSSSSVGDSQYGGYFGPSGIVGRSASGRVLREPNLTPITERSEYSNRNSMMSMVMPSATLSDLRNSMASPAFAHMAPGIDDSETFSLSGLQRLRGKTFGGSQVSLSSSREGSPRSERAPAHDRFELASPSAPWELTRPQSHLGNGSSSLPHERKNSAYSLWSNSDAASGTGSPTLTVASLALSNNSVPPPPLFSPPPPPLPQPSPSFQCPPVLEDEAEEMPIPDGPLKNGAQANKNKAASGVDAAVTAAYDYFKSAPTNPGGDASVADNTVAHASPDIHQCRVHAYHSDNDSYKFTKRRSITLVVPNFFIAIQHSVLHQQVQLQQQQSAYFCVPGCGTADVTRHHGESSSRVNSEISAAAV</sequence>
<feature type="compositionally biased region" description="Basic and acidic residues" evidence="1">
    <location>
        <begin position="425"/>
        <end position="444"/>
    </location>
</feature>
<feature type="region of interest" description="Disordered" evidence="1">
    <location>
        <begin position="1"/>
        <end position="72"/>
    </location>
</feature>
<feature type="compositionally biased region" description="Polar residues" evidence="1">
    <location>
        <begin position="775"/>
        <end position="786"/>
    </location>
</feature>
<feature type="region of interest" description="Disordered" evidence="1">
    <location>
        <begin position="960"/>
        <end position="1015"/>
    </location>
</feature>
<feature type="compositionally biased region" description="Polar residues" evidence="1">
    <location>
        <begin position="97"/>
        <end position="107"/>
    </location>
</feature>
<evidence type="ECO:0000256" key="1">
    <source>
        <dbReference type="SAM" id="MobiDB-lite"/>
    </source>
</evidence>
<feature type="compositionally biased region" description="Polar residues" evidence="1">
    <location>
        <begin position="48"/>
        <end position="66"/>
    </location>
</feature>
<feature type="compositionally biased region" description="Basic and acidic residues" evidence="1">
    <location>
        <begin position="228"/>
        <end position="241"/>
    </location>
</feature>
<organism evidence="2 3">
    <name type="scientific">Coniella lustricola</name>
    <dbReference type="NCBI Taxonomy" id="2025994"/>
    <lineage>
        <taxon>Eukaryota</taxon>
        <taxon>Fungi</taxon>
        <taxon>Dikarya</taxon>
        <taxon>Ascomycota</taxon>
        <taxon>Pezizomycotina</taxon>
        <taxon>Sordariomycetes</taxon>
        <taxon>Sordariomycetidae</taxon>
        <taxon>Diaporthales</taxon>
        <taxon>Schizoparmaceae</taxon>
        <taxon>Coniella</taxon>
    </lineage>
</organism>
<gene>
    <name evidence="2" type="ORF">BD289DRAFT_450505</name>
</gene>
<dbReference type="Proteomes" id="UP000241462">
    <property type="component" value="Unassembled WGS sequence"/>
</dbReference>
<feature type="region of interest" description="Disordered" evidence="1">
    <location>
        <begin position="84"/>
        <end position="384"/>
    </location>
</feature>
<feature type="region of interest" description="Disordered" evidence="1">
    <location>
        <begin position="751"/>
        <end position="812"/>
    </location>
</feature>
<feature type="compositionally biased region" description="Basic residues" evidence="1">
    <location>
        <begin position="1"/>
        <end position="12"/>
    </location>
</feature>